<feature type="region of interest" description="Disordered" evidence="6">
    <location>
        <begin position="543"/>
        <end position="585"/>
    </location>
</feature>
<sequence>QSSTPNGLTPTNGHPPLGRKRSRDGTRLPLSQGKTSDDGTGAAQSPHDEVLLDRYIQRDLLAAAAANDQAQRSRDLLHAMEQRKAEAVMEFEERRRNMPQQPPPIMYAMNRPRPNKRRHPELVVRRKDNLKQAELHEELVPVRLDLELDKLRIRDTFTWNLHEKIISQDQFVDFLLEDLKVPQESLAEVGRQIRAEMQEQIHNYYPHIIVEDQPLEPTRPYFEYKDDEMRIQIKINITIGRITLIDQFEWDINNPENSPEEFARQMAGENALSGEFTTAIAHSIREQSQLYTKSLFLTNHPFDGRPVEDPELKDGFLPAPLHSAFRPSQTQKDFQPIMWEMSEAELDRIETSMLREHRAAKRQLNRRGGPALPDLKDRQRTIRSLIVHSVIPGGVETFDTTGILKIRRSGVGRGRGRGGPRTEGAEGDSDDVDSDDSGPDSPAPSAGMAGTARTRGMRGAAVAAQASLRAGYGRSQTPDLQVETPRGPGGRRSMLREESTVAEDRPGDGESLVVKLKINKARYKAWLDAHRAKKRASEFPLSGYASQPYPSSSAPTSHPQSHQQQSVATPARSNSAAPPPPPWLETDLQTLHERYLDDDLTAHMRPYLVDPAQPTRALTVLPGTTTRLEPGMRAPPSLSLPGETCKIQYQPRIRCNDCTGKWYNVRRGKVVEDFEVHLRNRGHMENVKARL</sequence>
<gene>
    <name evidence="8" type="ORF">K489DRAFT_300632</name>
</gene>
<feature type="compositionally biased region" description="Low complexity" evidence="6">
    <location>
        <begin position="543"/>
        <end position="576"/>
    </location>
</feature>
<comment type="subcellular location">
    <subcellularLocation>
        <location evidence="1">Nucleus</location>
    </subcellularLocation>
</comment>
<feature type="compositionally biased region" description="Low complexity" evidence="6">
    <location>
        <begin position="439"/>
        <end position="450"/>
    </location>
</feature>
<dbReference type="AlphaFoldDB" id="A0A6J3LY53"/>
<evidence type="ECO:0000256" key="6">
    <source>
        <dbReference type="SAM" id="MobiDB-lite"/>
    </source>
</evidence>
<dbReference type="Pfam" id="PF04855">
    <property type="entry name" value="SNF5"/>
    <property type="match status" value="1"/>
</dbReference>
<evidence type="ECO:0000256" key="2">
    <source>
        <dbReference type="ARBA" id="ARBA00010239"/>
    </source>
</evidence>
<reference evidence="8" key="1">
    <citation type="submission" date="2020-01" db="EMBL/GenBank/DDBJ databases">
        <authorList>
            <consortium name="DOE Joint Genome Institute"/>
            <person name="Haridas S."/>
            <person name="Albert R."/>
            <person name="Binder M."/>
            <person name="Bloem J."/>
            <person name="Labutti K."/>
            <person name="Salamov A."/>
            <person name="Andreopoulos B."/>
            <person name="Baker S.E."/>
            <person name="Barry K."/>
            <person name="Bills G."/>
            <person name="Bluhm B.H."/>
            <person name="Cannon C."/>
            <person name="Castanera R."/>
            <person name="Culley D.E."/>
            <person name="Daum C."/>
            <person name="Ezra D."/>
            <person name="Gonzalez J.B."/>
            <person name="Henrissat B."/>
            <person name="Kuo A."/>
            <person name="Liang C."/>
            <person name="Lipzen A."/>
            <person name="Lutzoni F."/>
            <person name="Magnuson J."/>
            <person name="Mondo S."/>
            <person name="Nolan M."/>
            <person name="Ohm R."/>
            <person name="Pangilinan J."/>
            <person name="Park H.-J."/>
            <person name="Ramirez L."/>
            <person name="Alfaro M."/>
            <person name="Sun H."/>
            <person name="Tritt A."/>
            <person name="Yoshinaga Y."/>
            <person name="Zwiers L.-H."/>
            <person name="Turgeon B.G."/>
            <person name="Goodwin S.B."/>
            <person name="Spatafora J.W."/>
            <person name="Crous P.W."/>
            <person name="Grigoriev I.V."/>
        </authorList>
    </citation>
    <scope>NUCLEOTIDE SEQUENCE</scope>
    <source>
        <strain evidence="8">CBS 342.82</strain>
    </source>
</reference>
<dbReference type="GeneID" id="54358208"/>
<feature type="compositionally biased region" description="Basic residues" evidence="6">
    <location>
        <begin position="409"/>
        <end position="418"/>
    </location>
</feature>
<keyword evidence="3" id="KW-0805">Transcription regulation</keyword>
<evidence type="ECO:0000256" key="3">
    <source>
        <dbReference type="ARBA" id="ARBA00023015"/>
    </source>
</evidence>
<comment type="similarity">
    <text evidence="2">Belongs to the SNF5 family.</text>
</comment>
<accession>A0A6J3LY53</accession>
<dbReference type="InterPro" id="IPR006939">
    <property type="entry name" value="SNF5"/>
</dbReference>
<reference evidence="8" key="3">
    <citation type="submission" date="2025-08" db="UniProtKB">
        <authorList>
            <consortium name="RefSeq"/>
        </authorList>
    </citation>
    <scope>IDENTIFICATION</scope>
    <source>
        <strain evidence="8">CBS 342.82</strain>
    </source>
</reference>
<dbReference type="Proteomes" id="UP000504637">
    <property type="component" value="Unplaced"/>
</dbReference>
<dbReference type="PANTHER" id="PTHR10019">
    <property type="entry name" value="SNF5"/>
    <property type="match status" value="1"/>
</dbReference>
<dbReference type="RefSeq" id="XP_033457731.1">
    <property type="nucleotide sequence ID" value="XM_033600408.1"/>
</dbReference>
<proteinExistence type="inferred from homology"/>
<evidence type="ECO:0000256" key="4">
    <source>
        <dbReference type="ARBA" id="ARBA00023163"/>
    </source>
</evidence>
<organism evidence="8">
    <name type="scientific">Dissoconium aciculare CBS 342.82</name>
    <dbReference type="NCBI Taxonomy" id="1314786"/>
    <lineage>
        <taxon>Eukaryota</taxon>
        <taxon>Fungi</taxon>
        <taxon>Dikarya</taxon>
        <taxon>Ascomycota</taxon>
        <taxon>Pezizomycotina</taxon>
        <taxon>Dothideomycetes</taxon>
        <taxon>Dothideomycetidae</taxon>
        <taxon>Mycosphaerellales</taxon>
        <taxon>Dissoconiaceae</taxon>
        <taxon>Dissoconium</taxon>
    </lineage>
</organism>
<feature type="non-terminal residue" evidence="8">
    <location>
        <position position="691"/>
    </location>
</feature>
<evidence type="ECO:0000256" key="1">
    <source>
        <dbReference type="ARBA" id="ARBA00004123"/>
    </source>
</evidence>
<keyword evidence="4" id="KW-0804">Transcription</keyword>
<feature type="region of interest" description="Disordered" evidence="6">
    <location>
        <begin position="93"/>
        <end position="115"/>
    </location>
</feature>
<evidence type="ECO:0000313" key="8">
    <source>
        <dbReference type="RefSeq" id="XP_033457731.1"/>
    </source>
</evidence>
<feature type="non-terminal residue" evidence="8">
    <location>
        <position position="1"/>
    </location>
</feature>
<feature type="compositionally biased region" description="Basic and acidic residues" evidence="6">
    <location>
        <begin position="494"/>
        <end position="507"/>
    </location>
</feature>
<feature type="compositionally biased region" description="Polar residues" evidence="6">
    <location>
        <begin position="1"/>
        <end position="12"/>
    </location>
</feature>
<name>A0A6J3LY53_9PEZI</name>
<reference evidence="8" key="2">
    <citation type="submission" date="2020-04" db="EMBL/GenBank/DDBJ databases">
        <authorList>
            <consortium name="NCBI Genome Project"/>
        </authorList>
    </citation>
    <scope>NUCLEOTIDE SEQUENCE</scope>
    <source>
        <strain evidence="8">CBS 342.82</strain>
    </source>
</reference>
<evidence type="ECO:0000256" key="5">
    <source>
        <dbReference type="ARBA" id="ARBA00023242"/>
    </source>
</evidence>
<feature type="region of interest" description="Disordered" evidence="6">
    <location>
        <begin position="1"/>
        <end position="47"/>
    </location>
</feature>
<feature type="region of interest" description="Disordered" evidence="6">
    <location>
        <begin position="409"/>
        <end position="507"/>
    </location>
</feature>
<evidence type="ECO:0000313" key="7">
    <source>
        <dbReference type="Proteomes" id="UP000504637"/>
    </source>
</evidence>
<dbReference type="GO" id="GO:0000228">
    <property type="term" value="C:nuclear chromosome"/>
    <property type="evidence" value="ECO:0007669"/>
    <property type="project" value="InterPro"/>
</dbReference>
<dbReference type="GO" id="GO:0006338">
    <property type="term" value="P:chromatin remodeling"/>
    <property type="evidence" value="ECO:0007669"/>
    <property type="project" value="InterPro"/>
</dbReference>
<keyword evidence="5" id="KW-0539">Nucleus</keyword>
<feature type="compositionally biased region" description="Acidic residues" evidence="6">
    <location>
        <begin position="425"/>
        <end position="438"/>
    </location>
</feature>
<protein>
    <submittedName>
        <fullName evidence="8">SNF5-domain-containing protein</fullName>
    </submittedName>
</protein>
<keyword evidence="7" id="KW-1185">Reference proteome</keyword>
<dbReference type="OrthoDB" id="515064at2759"/>